<evidence type="ECO:0000256" key="1">
    <source>
        <dbReference type="SAM" id="MobiDB-lite"/>
    </source>
</evidence>
<keyword evidence="2" id="KW-0472">Membrane</keyword>
<name>A0AAN9LXZ3_CANGL</name>
<reference evidence="3 4" key="1">
    <citation type="submission" date="2024-01" db="EMBL/GenBank/DDBJ databases">
        <title>The genomes of 5 underutilized Papilionoideae crops provide insights into root nodulation and disease resistanc.</title>
        <authorList>
            <person name="Jiang F."/>
        </authorList>
    </citation>
    <scope>NUCLEOTIDE SEQUENCE [LARGE SCALE GENOMIC DNA]</scope>
    <source>
        <strain evidence="3">LVBAO_FW01</strain>
        <tissue evidence="3">Leaves</tissue>
    </source>
</reference>
<dbReference type="AlphaFoldDB" id="A0AAN9LXZ3"/>
<evidence type="ECO:0000313" key="3">
    <source>
        <dbReference type="EMBL" id="KAK7344129.1"/>
    </source>
</evidence>
<feature type="compositionally biased region" description="Basic and acidic residues" evidence="1">
    <location>
        <begin position="1"/>
        <end position="11"/>
    </location>
</feature>
<protein>
    <submittedName>
        <fullName evidence="3">Uncharacterized protein</fullName>
    </submittedName>
</protein>
<gene>
    <name evidence="3" type="ORF">VNO77_13433</name>
</gene>
<dbReference type="Proteomes" id="UP001367508">
    <property type="component" value="Unassembled WGS sequence"/>
</dbReference>
<sequence>MESPQKKEQKQFRLQQRPMAEASDGWQKCLLDPVGVAGRSPEVFWKVEESFPETLFVRSLEGGCKHTITVLKEYTKGGENDLHKVDLDPIQLEIDEPALTPHIAKVNFLKISMRFCSGACRNCLWILLLQSPCHVIDEQFNSILPNCYLMLMIRIINQHQSVGHAFSFELFLPFSLLPFLSAPSHFPSYFVVFITSFMYVLYLSLTCNMSSVVYELLRVEKTAIMMA</sequence>
<feature type="transmembrane region" description="Helical" evidence="2">
    <location>
        <begin position="186"/>
        <end position="205"/>
    </location>
</feature>
<evidence type="ECO:0000313" key="4">
    <source>
        <dbReference type="Proteomes" id="UP001367508"/>
    </source>
</evidence>
<proteinExistence type="predicted"/>
<keyword evidence="2" id="KW-1133">Transmembrane helix</keyword>
<feature type="transmembrane region" description="Helical" evidence="2">
    <location>
        <begin position="162"/>
        <end position="180"/>
    </location>
</feature>
<comment type="caution">
    <text evidence="3">The sequence shown here is derived from an EMBL/GenBank/DDBJ whole genome shotgun (WGS) entry which is preliminary data.</text>
</comment>
<dbReference type="EMBL" id="JAYMYQ010000003">
    <property type="protein sequence ID" value="KAK7344129.1"/>
    <property type="molecule type" value="Genomic_DNA"/>
</dbReference>
<evidence type="ECO:0000256" key="2">
    <source>
        <dbReference type="SAM" id="Phobius"/>
    </source>
</evidence>
<keyword evidence="4" id="KW-1185">Reference proteome</keyword>
<keyword evidence="2" id="KW-0812">Transmembrane</keyword>
<feature type="region of interest" description="Disordered" evidence="1">
    <location>
        <begin position="1"/>
        <end position="20"/>
    </location>
</feature>
<accession>A0AAN9LXZ3</accession>
<organism evidence="3 4">
    <name type="scientific">Canavalia gladiata</name>
    <name type="common">Sword bean</name>
    <name type="synonym">Dolichos gladiatus</name>
    <dbReference type="NCBI Taxonomy" id="3824"/>
    <lineage>
        <taxon>Eukaryota</taxon>
        <taxon>Viridiplantae</taxon>
        <taxon>Streptophyta</taxon>
        <taxon>Embryophyta</taxon>
        <taxon>Tracheophyta</taxon>
        <taxon>Spermatophyta</taxon>
        <taxon>Magnoliopsida</taxon>
        <taxon>eudicotyledons</taxon>
        <taxon>Gunneridae</taxon>
        <taxon>Pentapetalae</taxon>
        <taxon>rosids</taxon>
        <taxon>fabids</taxon>
        <taxon>Fabales</taxon>
        <taxon>Fabaceae</taxon>
        <taxon>Papilionoideae</taxon>
        <taxon>50 kb inversion clade</taxon>
        <taxon>NPAAA clade</taxon>
        <taxon>indigoferoid/millettioid clade</taxon>
        <taxon>Phaseoleae</taxon>
        <taxon>Canavalia</taxon>
    </lineage>
</organism>